<name>A0A0A9AQ85_ARUDO</name>
<dbReference type="AlphaFoldDB" id="A0A0A9AQ85"/>
<organism evidence="1">
    <name type="scientific">Arundo donax</name>
    <name type="common">Giant reed</name>
    <name type="synonym">Donax arundinaceus</name>
    <dbReference type="NCBI Taxonomy" id="35708"/>
    <lineage>
        <taxon>Eukaryota</taxon>
        <taxon>Viridiplantae</taxon>
        <taxon>Streptophyta</taxon>
        <taxon>Embryophyta</taxon>
        <taxon>Tracheophyta</taxon>
        <taxon>Spermatophyta</taxon>
        <taxon>Magnoliopsida</taxon>
        <taxon>Liliopsida</taxon>
        <taxon>Poales</taxon>
        <taxon>Poaceae</taxon>
        <taxon>PACMAD clade</taxon>
        <taxon>Arundinoideae</taxon>
        <taxon>Arundineae</taxon>
        <taxon>Arundo</taxon>
    </lineage>
</organism>
<protein>
    <submittedName>
        <fullName evidence="1">Uncharacterized protein</fullName>
    </submittedName>
</protein>
<accession>A0A0A9AQ85</accession>
<reference evidence="1" key="1">
    <citation type="submission" date="2014-09" db="EMBL/GenBank/DDBJ databases">
        <authorList>
            <person name="Magalhaes I.L.F."/>
            <person name="Oliveira U."/>
            <person name="Santos F.R."/>
            <person name="Vidigal T.H.D.A."/>
            <person name="Brescovit A.D."/>
            <person name="Santos A.J."/>
        </authorList>
    </citation>
    <scope>NUCLEOTIDE SEQUENCE</scope>
    <source>
        <tissue evidence="1">Shoot tissue taken approximately 20 cm above the soil surface</tissue>
    </source>
</reference>
<evidence type="ECO:0000313" key="1">
    <source>
        <dbReference type="EMBL" id="JAD51070.1"/>
    </source>
</evidence>
<proteinExistence type="predicted"/>
<dbReference type="EMBL" id="GBRH01246825">
    <property type="protein sequence ID" value="JAD51070.1"/>
    <property type="molecule type" value="Transcribed_RNA"/>
</dbReference>
<sequence length="58" mass="6824">MQTNNNFNLNHNNFNLIVHYHSNHAPKERLQGRRRRLAGGGGEGVGEISARWRRRQWT</sequence>
<reference evidence="1" key="2">
    <citation type="journal article" date="2015" name="Data Brief">
        <title>Shoot transcriptome of the giant reed, Arundo donax.</title>
        <authorList>
            <person name="Barrero R.A."/>
            <person name="Guerrero F.D."/>
            <person name="Moolhuijzen P."/>
            <person name="Goolsby J.A."/>
            <person name="Tidwell J."/>
            <person name="Bellgard S.E."/>
            <person name="Bellgard M.I."/>
        </authorList>
    </citation>
    <scope>NUCLEOTIDE SEQUENCE</scope>
    <source>
        <tissue evidence="1">Shoot tissue taken approximately 20 cm above the soil surface</tissue>
    </source>
</reference>